<proteinExistence type="predicted"/>
<dbReference type="Proteomes" id="UP001151760">
    <property type="component" value="Unassembled WGS sequence"/>
</dbReference>
<name>A0ABQ5AWD1_9ASTR</name>
<comment type="caution">
    <text evidence="1">The sequence shown here is derived from an EMBL/GenBank/DDBJ whole genome shotgun (WGS) entry which is preliminary data.</text>
</comment>
<gene>
    <name evidence="1" type="ORF">Tco_0840950</name>
</gene>
<evidence type="ECO:0000313" key="1">
    <source>
        <dbReference type="EMBL" id="GJT06488.1"/>
    </source>
</evidence>
<organism evidence="1 2">
    <name type="scientific">Tanacetum coccineum</name>
    <dbReference type="NCBI Taxonomy" id="301880"/>
    <lineage>
        <taxon>Eukaryota</taxon>
        <taxon>Viridiplantae</taxon>
        <taxon>Streptophyta</taxon>
        <taxon>Embryophyta</taxon>
        <taxon>Tracheophyta</taxon>
        <taxon>Spermatophyta</taxon>
        <taxon>Magnoliopsida</taxon>
        <taxon>eudicotyledons</taxon>
        <taxon>Gunneridae</taxon>
        <taxon>Pentapetalae</taxon>
        <taxon>asterids</taxon>
        <taxon>campanulids</taxon>
        <taxon>Asterales</taxon>
        <taxon>Asteraceae</taxon>
        <taxon>Asteroideae</taxon>
        <taxon>Anthemideae</taxon>
        <taxon>Anthemidinae</taxon>
        <taxon>Tanacetum</taxon>
    </lineage>
</organism>
<keyword evidence="2" id="KW-1185">Reference proteome</keyword>
<sequence>MNVENSSTSNTHIIDKIRMFKDLLIDGQAILVDEAGIPLNKVECPGDYDSEDEVVSVDNDMACSLASEKDLPQEIQAICDNLDIRVRGRKKK</sequence>
<reference evidence="1" key="1">
    <citation type="journal article" date="2022" name="Int. J. Mol. Sci.">
        <title>Draft Genome of Tanacetum Coccineum: Genomic Comparison of Closely Related Tanacetum-Family Plants.</title>
        <authorList>
            <person name="Yamashiro T."/>
            <person name="Shiraishi A."/>
            <person name="Nakayama K."/>
            <person name="Satake H."/>
        </authorList>
    </citation>
    <scope>NUCLEOTIDE SEQUENCE</scope>
</reference>
<reference evidence="1" key="2">
    <citation type="submission" date="2022-01" db="EMBL/GenBank/DDBJ databases">
        <authorList>
            <person name="Yamashiro T."/>
            <person name="Shiraishi A."/>
            <person name="Satake H."/>
            <person name="Nakayama K."/>
        </authorList>
    </citation>
    <scope>NUCLEOTIDE SEQUENCE</scope>
</reference>
<accession>A0ABQ5AWD1</accession>
<dbReference type="EMBL" id="BQNB010012673">
    <property type="protein sequence ID" value="GJT06488.1"/>
    <property type="molecule type" value="Genomic_DNA"/>
</dbReference>
<protein>
    <submittedName>
        <fullName evidence="1">Uncharacterized protein</fullName>
    </submittedName>
</protein>
<evidence type="ECO:0000313" key="2">
    <source>
        <dbReference type="Proteomes" id="UP001151760"/>
    </source>
</evidence>